<dbReference type="PANTHER" id="PTHR37984:SF5">
    <property type="entry name" value="PROTEIN NYNRIN-LIKE"/>
    <property type="match status" value="1"/>
</dbReference>
<protein>
    <recommendedName>
        <fullName evidence="1">RNA-directed DNA polymerase</fullName>
        <ecNumber evidence="1">2.7.7.49</ecNumber>
    </recommendedName>
</protein>
<dbReference type="Gene3D" id="1.10.340.70">
    <property type="match status" value="1"/>
</dbReference>
<dbReference type="Gene3D" id="3.30.420.10">
    <property type="entry name" value="Ribonuclease H-like superfamily/Ribonuclease H"/>
    <property type="match status" value="1"/>
</dbReference>
<keyword evidence="4" id="KW-1185">Reference proteome</keyword>
<dbReference type="PANTHER" id="PTHR37984">
    <property type="entry name" value="PROTEIN CBG26694"/>
    <property type="match status" value="1"/>
</dbReference>
<dbReference type="GO" id="GO:0003964">
    <property type="term" value="F:RNA-directed DNA polymerase activity"/>
    <property type="evidence" value="ECO:0007669"/>
    <property type="project" value="UniProtKB-EC"/>
</dbReference>
<dbReference type="InterPro" id="IPR050951">
    <property type="entry name" value="Retrovirus_Pol_polyprotein"/>
</dbReference>
<dbReference type="Pfam" id="PF17921">
    <property type="entry name" value="Integrase_H2C2"/>
    <property type="match status" value="1"/>
</dbReference>
<evidence type="ECO:0000256" key="1">
    <source>
        <dbReference type="ARBA" id="ARBA00012493"/>
    </source>
</evidence>
<dbReference type="OrthoDB" id="2499658at2759"/>
<organism evidence="3 4">
    <name type="scientific">Pieris macdunnoughi</name>
    <dbReference type="NCBI Taxonomy" id="345717"/>
    <lineage>
        <taxon>Eukaryota</taxon>
        <taxon>Metazoa</taxon>
        <taxon>Ecdysozoa</taxon>
        <taxon>Arthropoda</taxon>
        <taxon>Hexapoda</taxon>
        <taxon>Insecta</taxon>
        <taxon>Pterygota</taxon>
        <taxon>Neoptera</taxon>
        <taxon>Endopterygota</taxon>
        <taxon>Lepidoptera</taxon>
        <taxon>Glossata</taxon>
        <taxon>Ditrysia</taxon>
        <taxon>Papilionoidea</taxon>
        <taxon>Pieridae</taxon>
        <taxon>Pierinae</taxon>
        <taxon>Pieris</taxon>
    </lineage>
</organism>
<dbReference type="Proteomes" id="UP000663880">
    <property type="component" value="Unassembled WGS sequence"/>
</dbReference>
<dbReference type="EC" id="2.7.7.49" evidence="1"/>
<feature type="domain" description="Integrase catalytic" evidence="2">
    <location>
        <begin position="171"/>
        <end position="300"/>
    </location>
</feature>
<dbReference type="PROSITE" id="PS50994">
    <property type="entry name" value="INTEGRASE"/>
    <property type="match status" value="1"/>
</dbReference>
<dbReference type="SUPFAM" id="SSF53098">
    <property type="entry name" value="Ribonuclease H-like"/>
    <property type="match status" value="1"/>
</dbReference>
<accession>A0A821XKP4</accession>
<proteinExistence type="predicted"/>
<evidence type="ECO:0000259" key="2">
    <source>
        <dbReference type="PROSITE" id="PS50994"/>
    </source>
</evidence>
<comment type="caution">
    <text evidence="3">The sequence shown here is derived from an EMBL/GenBank/DDBJ whole genome shotgun (WGS) entry which is preliminary data.</text>
</comment>
<sequence length="731" mass="81501">MNSENETKSAFKEQYYHQLLDFYEGHKDSSHNVKKPWTSQRILEVIEQIKRSRVTMQRVSSDYYWSAKYDVMETSDKDYLIFKRKTADDPTVRIVAVDEYFDILTEVHKAVGHGGREKMIYSIKNKFHIPKKAIEIYIKLCAVCEMKRSMPKKGIVTKPIISPDFNSRGQDHATKFLHLRPLKSKRAVEVAFELFKIFLEFGAPLILQSDNGKEFTAHVIEELVQLWPECKIVHGGPRRPQTQGSVERSNQDVENMLRCWMKDNDSANWSVGCYFVQYYKNSSFHRIIGRSPYRALFGSDPKTLLKGTNIPDSVISSIQTEKKNTTTTSMEIILPEGTNVDGLSSKALTLDDEMVSAKVNISEALSVQDAPTCINAAPAPANIADSVISSIETEKMNITTTSMEIILPEGTNVDGLSSKALTLDVEMVSAEINVPKALSVQNVLTSVNSATALANQDLKIENIETAEQKLEATNCSPRNDTSCIEDLALQTVNRASTSKDVFVVSIQGVSASSDTSLTTKKADCNTQICLVCTKETTGAHSCRSCFKPVHVICGLTDGEEGYGSQILCFICKREQDIAKERAQTLKGTKRAAEKMIDQTVKKLPLLEVGNSVLINFPKFDRGPLDTKNIAGKIVDIRNGVFKIGTTSGTIKNWFPRQELQISAKDYNGDISESFITLRHAVTCQSMFGGQGFQKCSCRPARNQCHTKRCACYKNNVLCTSKCHQSISCINK</sequence>
<dbReference type="EMBL" id="CAJOBZ010000070">
    <property type="protein sequence ID" value="CAF4947546.1"/>
    <property type="molecule type" value="Genomic_DNA"/>
</dbReference>
<dbReference type="InterPro" id="IPR041588">
    <property type="entry name" value="Integrase_H2C2"/>
</dbReference>
<evidence type="ECO:0000313" key="3">
    <source>
        <dbReference type="EMBL" id="CAF4947546.1"/>
    </source>
</evidence>
<reference evidence="3" key="1">
    <citation type="submission" date="2021-02" db="EMBL/GenBank/DDBJ databases">
        <authorList>
            <person name="Steward A R."/>
        </authorList>
    </citation>
    <scope>NUCLEOTIDE SEQUENCE</scope>
</reference>
<dbReference type="InterPro" id="IPR001584">
    <property type="entry name" value="Integrase_cat-core"/>
</dbReference>
<evidence type="ECO:0000313" key="4">
    <source>
        <dbReference type="Proteomes" id="UP000663880"/>
    </source>
</evidence>
<dbReference type="InterPro" id="IPR057560">
    <property type="entry name" value="Znf_SCAND3"/>
</dbReference>
<dbReference type="AlphaFoldDB" id="A0A821XKP4"/>
<dbReference type="GO" id="GO:0015074">
    <property type="term" value="P:DNA integration"/>
    <property type="evidence" value="ECO:0007669"/>
    <property type="project" value="InterPro"/>
</dbReference>
<dbReference type="GO" id="GO:0003676">
    <property type="term" value="F:nucleic acid binding"/>
    <property type="evidence" value="ECO:0007669"/>
    <property type="project" value="InterPro"/>
</dbReference>
<dbReference type="Pfam" id="PF23663">
    <property type="entry name" value="Znf_SCAND3"/>
    <property type="match status" value="1"/>
</dbReference>
<name>A0A821XKP4_9NEOP</name>
<gene>
    <name evidence="3" type="ORF">PMACD_LOCUS15335</name>
</gene>
<dbReference type="InterPro" id="IPR036397">
    <property type="entry name" value="RNaseH_sf"/>
</dbReference>
<dbReference type="InterPro" id="IPR012337">
    <property type="entry name" value="RNaseH-like_sf"/>
</dbReference>